<name>A0AA39FRQ8_MICHY</name>
<reference evidence="2" key="2">
    <citation type="submission" date="2023-03" db="EMBL/GenBank/DDBJ databases">
        <authorList>
            <person name="Inwood S.N."/>
            <person name="Skelly J.G."/>
            <person name="Guhlin J."/>
            <person name="Harrop T.W.R."/>
            <person name="Goldson S.G."/>
            <person name="Dearden P.K."/>
        </authorList>
    </citation>
    <scope>NUCLEOTIDE SEQUENCE</scope>
    <source>
        <strain evidence="2">Lincoln</strain>
        <tissue evidence="2">Whole body</tissue>
    </source>
</reference>
<evidence type="ECO:0000313" key="3">
    <source>
        <dbReference type="Proteomes" id="UP001168972"/>
    </source>
</evidence>
<dbReference type="AlphaFoldDB" id="A0AA39FRQ8"/>
<dbReference type="Gene3D" id="3.30.420.10">
    <property type="entry name" value="Ribonuclease H-like superfamily/Ribonuclease H"/>
    <property type="match status" value="2"/>
</dbReference>
<protein>
    <recommendedName>
        <fullName evidence="1">Mutator-like transposase domain-containing protein</fullName>
    </recommendedName>
</protein>
<reference evidence="2" key="1">
    <citation type="journal article" date="2023" name="bioRxiv">
        <title>Scaffold-level genome assemblies of two parasitoid biocontrol wasps reveal the parthenogenesis mechanism and an associated novel virus.</title>
        <authorList>
            <person name="Inwood S."/>
            <person name="Skelly J."/>
            <person name="Guhlin J."/>
            <person name="Harrop T."/>
            <person name="Goldson S."/>
            <person name="Dearden P."/>
        </authorList>
    </citation>
    <scope>NUCLEOTIDE SEQUENCE</scope>
    <source>
        <strain evidence="2">Lincoln</strain>
        <tissue evidence="2">Whole body</tissue>
    </source>
</reference>
<dbReference type="InterPro" id="IPR049012">
    <property type="entry name" value="Mutator_transp_dom"/>
</dbReference>
<dbReference type="InterPro" id="IPR012337">
    <property type="entry name" value="RNaseH-like_sf"/>
</dbReference>
<dbReference type="SUPFAM" id="SSF53098">
    <property type="entry name" value="Ribonuclease H-like"/>
    <property type="match status" value="1"/>
</dbReference>
<sequence length="434" mass="48353">MDEAHMGLHSIFHIVATGKTHKTSNNSSYCDVNAKAVFGKSLEIITDIYPHWNTLKYATTNNNITCDTSKFDTAAGEIINIIISYNIGWSKRENGHSYDSLNGYGTIIGFLSGKILDSATRNQKCRLCDLGHTNDTHKCRKNFAVVASSQGNESLNNIMVHKAPKNNRYCLSESADFILASAVASKNNVDSYIMEKSSQNNNASSEGVQYKLNCTMEIDSGFNNISSNLTSLNNVILCVADECSIVYFDLETSGFQRNANILQIAAKSENTIFNVYVTPTKPVDVSASKITGLQNIRGRSFVYDKEIHKLSITEALVSFYNFQFPNALIGFTNTLNLFMKNLPERKGRNIFKLESPAQDILQINSAKFHDATYDVKILNELFCLRKVITLPSLRVLEGSISNTTIQKLVTSGISYNKLSKVYEEFGHKRITDLL</sequence>
<dbReference type="EMBL" id="JAQQBR010000006">
    <property type="protein sequence ID" value="KAK0174331.1"/>
    <property type="molecule type" value="Genomic_DNA"/>
</dbReference>
<dbReference type="InterPro" id="IPR036397">
    <property type="entry name" value="RNaseH_sf"/>
</dbReference>
<organism evidence="2 3">
    <name type="scientific">Microctonus hyperodae</name>
    <name type="common">Parasitoid wasp</name>
    <dbReference type="NCBI Taxonomy" id="165561"/>
    <lineage>
        <taxon>Eukaryota</taxon>
        <taxon>Metazoa</taxon>
        <taxon>Ecdysozoa</taxon>
        <taxon>Arthropoda</taxon>
        <taxon>Hexapoda</taxon>
        <taxon>Insecta</taxon>
        <taxon>Pterygota</taxon>
        <taxon>Neoptera</taxon>
        <taxon>Endopterygota</taxon>
        <taxon>Hymenoptera</taxon>
        <taxon>Apocrita</taxon>
        <taxon>Ichneumonoidea</taxon>
        <taxon>Braconidae</taxon>
        <taxon>Euphorinae</taxon>
        <taxon>Microctonus</taxon>
    </lineage>
</organism>
<dbReference type="GO" id="GO:0003676">
    <property type="term" value="F:nucleic acid binding"/>
    <property type="evidence" value="ECO:0007669"/>
    <property type="project" value="InterPro"/>
</dbReference>
<accession>A0AA39FRQ8</accession>
<proteinExistence type="predicted"/>
<evidence type="ECO:0000259" key="1">
    <source>
        <dbReference type="Pfam" id="PF20700"/>
    </source>
</evidence>
<evidence type="ECO:0000313" key="2">
    <source>
        <dbReference type="EMBL" id="KAK0174331.1"/>
    </source>
</evidence>
<gene>
    <name evidence="2" type="ORF">PV327_010115</name>
</gene>
<keyword evidence="3" id="KW-1185">Reference proteome</keyword>
<comment type="caution">
    <text evidence="2">The sequence shown here is derived from an EMBL/GenBank/DDBJ whole genome shotgun (WGS) entry which is preliminary data.</text>
</comment>
<dbReference type="Proteomes" id="UP001168972">
    <property type="component" value="Unassembled WGS sequence"/>
</dbReference>
<feature type="domain" description="Mutator-like transposase" evidence="1">
    <location>
        <begin position="72"/>
        <end position="154"/>
    </location>
</feature>
<dbReference type="Pfam" id="PF20700">
    <property type="entry name" value="Mutator"/>
    <property type="match status" value="1"/>
</dbReference>